<dbReference type="PIRSF" id="PIRSF001227">
    <property type="entry name" value="Pen_acylase"/>
    <property type="match status" value="1"/>
</dbReference>
<protein>
    <submittedName>
        <fullName evidence="4">Penicillin acylase family protein</fullName>
    </submittedName>
</protein>
<evidence type="ECO:0000256" key="2">
    <source>
        <dbReference type="ARBA" id="ARBA00022801"/>
    </source>
</evidence>
<dbReference type="InterPro" id="IPR029055">
    <property type="entry name" value="Ntn_hydrolases_N"/>
</dbReference>
<dbReference type="PANTHER" id="PTHR34218:SF4">
    <property type="entry name" value="ACYL-HOMOSERINE LACTONE ACYLASE QUIP"/>
    <property type="match status" value="1"/>
</dbReference>
<comment type="caution">
    <text evidence="4">The sequence shown here is derived from an EMBL/GenBank/DDBJ whole genome shotgun (WGS) entry which is preliminary data.</text>
</comment>
<evidence type="ECO:0000313" key="4">
    <source>
        <dbReference type="EMBL" id="MBL0385292.1"/>
    </source>
</evidence>
<dbReference type="SUPFAM" id="SSF56235">
    <property type="entry name" value="N-terminal nucleophile aminohydrolases (Ntn hydrolases)"/>
    <property type="match status" value="1"/>
</dbReference>
<accession>A0ABS1J4U0</accession>
<keyword evidence="3" id="KW-0865">Zymogen</keyword>
<dbReference type="InterPro" id="IPR043146">
    <property type="entry name" value="Penicillin_amidase_N_B-knob"/>
</dbReference>
<dbReference type="InterPro" id="IPR002692">
    <property type="entry name" value="S45"/>
</dbReference>
<dbReference type="Pfam" id="PF01804">
    <property type="entry name" value="Penicil_amidase"/>
    <property type="match status" value="1"/>
</dbReference>
<dbReference type="CDD" id="cd03747">
    <property type="entry name" value="Ntn_PGA_like"/>
    <property type="match status" value="1"/>
</dbReference>
<comment type="similarity">
    <text evidence="1">Belongs to the peptidase S45 family.</text>
</comment>
<name>A0ABS1J4U0_9BACL</name>
<dbReference type="PANTHER" id="PTHR34218">
    <property type="entry name" value="PEPTIDASE S45 PENICILLIN AMIDASE"/>
    <property type="match status" value="1"/>
</dbReference>
<sequence length="797" mass="89508">MSEYTTVSYEGLKHLAKIVIQPDGTPHVKAENDADAYFCVGYLHAKNRLFQMDFMRRQGLGRLSEVVGPALLESDKFQREIDIARTAEGEWQVLKTFEETRIVQEAYVAGVNAVMEEYRASGQWPLFFQQLGYTPEPWRPQDSIVCNTVLAQLLSVTEIPVAYSLIAEKFGEETLSKLFPMLPPNQQQPFAQGPFEKLPPQPFPISQEQYFREFQAQANASVEELVAATLDASDVDAGVEFLSRVQNIPFLRDKRDRHSNSWVVSAEKSTTGTPLLASDPHLVLSLPAVWYHLHVEAPNFNITGATIPGIPFVIIGRNDHVAWGVTAGQNASNFFYKEHTDDEHPNQYFWDGAWHDFFSTTTEIEVRGQETLSYTYQSSVHGPIVTRNGAPYALTWMYGIPSRGMVAYHEATKSKNMQEFREWIQLAENTPLNWVCADRDNNIGITTVGRLAMFRDGVKPWLPMSGTGVADIIGIAPKSAMPMATNPDTHMLATSNQRQAGADYPYYLGTATNFDPGYRSNRVYELLAAKDKVSPEDFKEMHYDAGDYLASQIVPKMLTTLTATNELEQKALAVLADWNYQMRASDVAPTLWWTFWTTYLRETFDPWMNPAGLPVAEYNASPIDYLNSVLNQNLEHWTLNEPTHEFFTDPTTGVVRTSPELMQASFAKAVSALQEKLGDDVAKWTWGTVHHRIIASMLGEPSLSYGPVPADGDTFTINVAPGMLATFGASYRMVAVLDNDYTGSGIYPGGQSEDPTTPWYTDRIARWATGDYEIFRTFHEAEQNAENTQRLALHPVK</sequence>
<evidence type="ECO:0000313" key="5">
    <source>
        <dbReference type="Proteomes" id="UP000602284"/>
    </source>
</evidence>
<dbReference type="InterPro" id="IPR043147">
    <property type="entry name" value="Penicillin_amidase_A-knob"/>
</dbReference>
<dbReference type="Gene3D" id="2.30.120.10">
    <property type="match status" value="1"/>
</dbReference>
<dbReference type="RefSeq" id="WP_201630500.1">
    <property type="nucleotide sequence ID" value="NZ_JAEQNB010000001.1"/>
</dbReference>
<organism evidence="4 5">
    <name type="scientific">Tumebacillus amylolyticus</name>
    <dbReference type="NCBI Taxonomy" id="2801339"/>
    <lineage>
        <taxon>Bacteria</taxon>
        <taxon>Bacillati</taxon>
        <taxon>Bacillota</taxon>
        <taxon>Bacilli</taxon>
        <taxon>Bacillales</taxon>
        <taxon>Alicyclobacillaceae</taxon>
        <taxon>Tumebacillus</taxon>
    </lineage>
</organism>
<dbReference type="Gene3D" id="1.10.1400.10">
    <property type="match status" value="1"/>
</dbReference>
<reference evidence="4 5" key="1">
    <citation type="submission" date="2021-01" db="EMBL/GenBank/DDBJ databases">
        <title>Tumebacillus sp. strain ITR2 16S ribosomal RNA gene Genome sequencing and assembly.</title>
        <authorList>
            <person name="Kang M."/>
        </authorList>
    </citation>
    <scope>NUCLEOTIDE SEQUENCE [LARGE SCALE GENOMIC DNA]</scope>
    <source>
        <strain evidence="4 5">ITR2</strain>
    </source>
</reference>
<dbReference type="InterPro" id="IPR014395">
    <property type="entry name" value="Pen/GL7ACA/AHL_acylase"/>
</dbReference>
<dbReference type="Gene3D" id="3.60.20.10">
    <property type="entry name" value="Glutamine Phosphoribosylpyrophosphate, subunit 1, domain 1"/>
    <property type="match status" value="1"/>
</dbReference>
<dbReference type="Proteomes" id="UP000602284">
    <property type="component" value="Unassembled WGS sequence"/>
</dbReference>
<dbReference type="Gene3D" id="1.10.439.10">
    <property type="entry name" value="Penicillin Amidohydrolase, domain 1"/>
    <property type="match status" value="1"/>
</dbReference>
<evidence type="ECO:0000256" key="3">
    <source>
        <dbReference type="ARBA" id="ARBA00023145"/>
    </source>
</evidence>
<proteinExistence type="inferred from homology"/>
<gene>
    <name evidence="4" type="ORF">JJB07_01420</name>
</gene>
<keyword evidence="5" id="KW-1185">Reference proteome</keyword>
<dbReference type="InterPro" id="IPR023343">
    <property type="entry name" value="Penicillin_amidase_dom1"/>
</dbReference>
<evidence type="ECO:0000256" key="1">
    <source>
        <dbReference type="ARBA" id="ARBA00006586"/>
    </source>
</evidence>
<dbReference type="EMBL" id="JAEQNB010000001">
    <property type="protein sequence ID" value="MBL0385292.1"/>
    <property type="molecule type" value="Genomic_DNA"/>
</dbReference>
<keyword evidence="2" id="KW-0378">Hydrolase</keyword>